<dbReference type="InterPro" id="IPR016181">
    <property type="entry name" value="Acyl_CoA_acyltransferase"/>
</dbReference>
<dbReference type="Pfam" id="PF13302">
    <property type="entry name" value="Acetyltransf_3"/>
    <property type="match status" value="1"/>
</dbReference>
<dbReference type="Proteomes" id="UP000244962">
    <property type="component" value="Unassembled WGS sequence"/>
</dbReference>
<dbReference type="PANTHER" id="PTHR43792">
    <property type="entry name" value="GNAT FAMILY, PUTATIVE (AFU_ORTHOLOGUE AFUA_3G00765)-RELATED-RELATED"/>
    <property type="match status" value="1"/>
</dbReference>
<organism evidence="2 3">
    <name type="scientific">Mycetocola zhujimingii</name>
    <dbReference type="NCBI Taxonomy" id="2079792"/>
    <lineage>
        <taxon>Bacteria</taxon>
        <taxon>Bacillati</taxon>
        <taxon>Actinomycetota</taxon>
        <taxon>Actinomycetes</taxon>
        <taxon>Micrococcales</taxon>
        <taxon>Microbacteriaceae</taxon>
        <taxon>Mycetocola</taxon>
    </lineage>
</organism>
<dbReference type="SUPFAM" id="SSF55729">
    <property type="entry name" value="Acyl-CoA N-acyltransferases (Nat)"/>
    <property type="match status" value="1"/>
</dbReference>
<name>A0A2U1TBZ5_9MICO</name>
<reference evidence="3" key="1">
    <citation type="submission" date="2018-04" db="EMBL/GenBank/DDBJ databases">
        <authorList>
            <person name="Liu S."/>
            <person name="Wang Z."/>
            <person name="Li J."/>
        </authorList>
    </citation>
    <scope>NUCLEOTIDE SEQUENCE [LARGE SCALE GENOMIC DNA]</scope>
    <source>
        <strain evidence="3">622</strain>
    </source>
</reference>
<proteinExistence type="predicted"/>
<dbReference type="Gene3D" id="3.40.630.30">
    <property type="match status" value="1"/>
</dbReference>
<dbReference type="PANTHER" id="PTHR43792:SF1">
    <property type="entry name" value="N-ACETYLTRANSFERASE DOMAIN-CONTAINING PROTEIN"/>
    <property type="match status" value="1"/>
</dbReference>
<dbReference type="AlphaFoldDB" id="A0A2U1TBZ5"/>
<keyword evidence="3" id="KW-1185">Reference proteome</keyword>
<feature type="domain" description="N-acetyltransferase" evidence="1">
    <location>
        <begin position="9"/>
        <end position="165"/>
    </location>
</feature>
<keyword evidence="2" id="KW-0808">Transferase</keyword>
<protein>
    <submittedName>
        <fullName evidence="2">GNAT family N-acetyltransferase</fullName>
    </submittedName>
</protein>
<sequence>MLPAPTARLRFRPMTDSDLDAMAALLGDPDVMRFYPAPKSRAEAAAWIDWNQQNYTDYGHGLWIIETIDGEFVGDCGLTWQDVNGVAKLEVGYHVRSALHGQGLATEAAAACRDFAREHTDAAELVAIVHPDNDASSRVAEKIGMHRVADDHGGNLAVRHVLSMHL</sequence>
<dbReference type="RefSeq" id="WP_108963399.1">
    <property type="nucleotide sequence ID" value="NZ_QEFB01000013.1"/>
</dbReference>
<evidence type="ECO:0000313" key="2">
    <source>
        <dbReference type="EMBL" id="PWC06411.1"/>
    </source>
</evidence>
<evidence type="ECO:0000259" key="1">
    <source>
        <dbReference type="PROSITE" id="PS51186"/>
    </source>
</evidence>
<dbReference type="InterPro" id="IPR000182">
    <property type="entry name" value="GNAT_dom"/>
</dbReference>
<dbReference type="EMBL" id="QEFB01000013">
    <property type="protein sequence ID" value="PWC06411.1"/>
    <property type="molecule type" value="Genomic_DNA"/>
</dbReference>
<dbReference type="InterPro" id="IPR051531">
    <property type="entry name" value="N-acetyltransferase"/>
</dbReference>
<dbReference type="GO" id="GO:0016747">
    <property type="term" value="F:acyltransferase activity, transferring groups other than amino-acyl groups"/>
    <property type="evidence" value="ECO:0007669"/>
    <property type="project" value="InterPro"/>
</dbReference>
<gene>
    <name evidence="2" type="ORF">DF223_12520</name>
</gene>
<evidence type="ECO:0000313" key="3">
    <source>
        <dbReference type="Proteomes" id="UP000244962"/>
    </source>
</evidence>
<comment type="caution">
    <text evidence="2">The sequence shown here is derived from an EMBL/GenBank/DDBJ whole genome shotgun (WGS) entry which is preliminary data.</text>
</comment>
<accession>A0A2U1TBZ5</accession>
<dbReference type="PROSITE" id="PS51186">
    <property type="entry name" value="GNAT"/>
    <property type="match status" value="1"/>
</dbReference>